<comment type="caution">
    <text evidence="2">The sequence shown here is derived from an EMBL/GenBank/DDBJ whole genome shotgun (WGS) entry which is preliminary data.</text>
</comment>
<organism evidence="2 3">
    <name type="scientific">Buddleja alternifolia</name>
    <dbReference type="NCBI Taxonomy" id="168488"/>
    <lineage>
        <taxon>Eukaryota</taxon>
        <taxon>Viridiplantae</taxon>
        <taxon>Streptophyta</taxon>
        <taxon>Embryophyta</taxon>
        <taxon>Tracheophyta</taxon>
        <taxon>Spermatophyta</taxon>
        <taxon>Magnoliopsida</taxon>
        <taxon>eudicotyledons</taxon>
        <taxon>Gunneridae</taxon>
        <taxon>Pentapetalae</taxon>
        <taxon>asterids</taxon>
        <taxon>lamiids</taxon>
        <taxon>Lamiales</taxon>
        <taxon>Scrophulariaceae</taxon>
        <taxon>Buddlejeae</taxon>
        <taxon>Buddleja</taxon>
    </lineage>
</organism>
<gene>
    <name evidence="2" type="ORF">BUALT_Bualt03G0024900</name>
</gene>
<keyword evidence="1" id="KW-0472">Membrane</keyword>
<keyword evidence="1" id="KW-0812">Transmembrane</keyword>
<dbReference type="Pfam" id="PF07103">
    <property type="entry name" value="DUF1365"/>
    <property type="match status" value="2"/>
</dbReference>
<reference evidence="2" key="1">
    <citation type="submission" date="2019-10" db="EMBL/GenBank/DDBJ databases">
        <authorList>
            <person name="Zhang R."/>
            <person name="Pan Y."/>
            <person name="Wang J."/>
            <person name="Ma R."/>
            <person name="Yu S."/>
        </authorList>
    </citation>
    <scope>NUCLEOTIDE SEQUENCE</scope>
    <source>
        <strain evidence="2">LA-IB0</strain>
        <tissue evidence="2">Leaf</tissue>
    </source>
</reference>
<evidence type="ECO:0000313" key="3">
    <source>
        <dbReference type="Proteomes" id="UP000826271"/>
    </source>
</evidence>
<dbReference type="AlphaFoldDB" id="A0AAV6XQM1"/>
<dbReference type="Proteomes" id="UP000826271">
    <property type="component" value="Unassembled WGS sequence"/>
</dbReference>
<evidence type="ECO:0008006" key="4">
    <source>
        <dbReference type="Google" id="ProtNLM"/>
    </source>
</evidence>
<evidence type="ECO:0000256" key="1">
    <source>
        <dbReference type="SAM" id="Phobius"/>
    </source>
</evidence>
<protein>
    <recommendedName>
        <fullName evidence="4">DUF1365 domain-containing protein</fullName>
    </recommendedName>
</protein>
<sequence>MELLYLVCSIISTTITSLFLSLILPLRRIFIARTSEDAGHSVALYQGTVWHERRRPVHHSFRYSVRYALIDLDSAPHAPPNHLSANDARRYSNTVGPVYLLTIPPSVGYDQNPLSLYYCYDVEGSKRVLRKCIAEVTNTPWGERVTFLFNPNSDLVAKPLHVSPFMDMLGNWSVKTNEPGDNLHVVISVQHPELGKYFTASLTAKRVTSLMSGDHSSFFWLMPHKVALWIYWHEQAVTYLLLKGMIFKKSACVSHIVILALSLSNFGGKKFPLFNIQDIRIRLTEKMLHCVMKIFNAVHLLEIIKLTASKYKEEHVIQQPKRQAIAASLGQMLHGPGAKHTLASSLKWKRFRPYLIKLAKLMSTMNMWCLAGAVVPN</sequence>
<keyword evidence="3" id="KW-1185">Reference proteome</keyword>
<name>A0AAV6XQM1_9LAMI</name>
<accession>A0AAV6XQM1</accession>
<dbReference type="InterPro" id="IPR010775">
    <property type="entry name" value="DUF1365"/>
</dbReference>
<keyword evidence="1" id="KW-1133">Transmembrane helix</keyword>
<dbReference type="PANTHER" id="PTHR33973">
    <property type="entry name" value="OS07G0153300 PROTEIN"/>
    <property type="match status" value="1"/>
</dbReference>
<proteinExistence type="predicted"/>
<feature type="transmembrane region" description="Helical" evidence="1">
    <location>
        <begin position="6"/>
        <end position="26"/>
    </location>
</feature>
<evidence type="ECO:0000313" key="2">
    <source>
        <dbReference type="EMBL" id="KAG8385274.1"/>
    </source>
</evidence>
<dbReference type="EMBL" id="WHWC01000003">
    <property type="protein sequence ID" value="KAG8385274.1"/>
    <property type="molecule type" value="Genomic_DNA"/>
</dbReference>
<dbReference type="PANTHER" id="PTHR33973:SF4">
    <property type="entry name" value="OS07G0153300 PROTEIN"/>
    <property type="match status" value="1"/>
</dbReference>